<protein>
    <submittedName>
        <fullName evidence="1">Uncharacterized protein</fullName>
    </submittedName>
</protein>
<reference evidence="1" key="1">
    <citation type="submission" date="2023-04" db="EMBL/GenBank/DDBJ databases">
        <title>Draft Genome sequencing of Naganishia species isolated from polar environments using Oxford Nanopore Technology.</title>
        <authorList>
            <person name="Leo P."/>
            <person name="Venkateswaran K."/>
        </authorList>
    </citation>
    <scope>NUCLEOTIDE SEQUENCE</scope>
    <source>
        <strain evidence="1">MNA-CCFEE 5262</strain>
    </source>
</reference>
<name>A0ACC2VLR8_9TREE</name>
<dbReference type="EMBL" id="JASBWS010000079">
    <property type="protein sequence ID" value="KAJ9100056.1"/>
    <property type="molecule type" value="Genomic_DNA"/>
</dbReference>
<evidence type="ECO:0000313" key="2">
    <source>
        <dbReference type="Proteomes" id="UP001230649"/>
    </source>
</evidence>
<evidence type="ECO:0000313" key="1">
    <source>
        <dbReference type="EMBL" id="KAJ9100056.1"/>
    </source>
</evidence>
<accession>A0ACC2VLR8</accession>
<keyword evidence="2" id="KW-1185">Reference proteome</keyword>
<proteinExistence type="predicted"/>
<comment type="caution">
    <text evidence="1">The sequence shown here is derived from an EMBL/GenBank/DDBJ whole genome shotgun (WGS) entry which is preliminary data.</text>
</comment>
<sequence length="160" mass="18149">MDDSEEPKRLSKEEKRRRKEEINRRMAELAAQAAEISAEESEEGSPRPGSPPRKRKSDVLAEASPVKHKVISRDDSLTIKPAESKKLEFSKSLVNKTKSETEFYGSSSKSSSTDHRSSRTNESSPSRAREDRHERSSSKWLSNLGRPPVKRGKVEPRFLE</sequence>
<gene>
    <name evidence="1" type="ORF">QFC20_005580</name>
</gene>
<dbReference type="Proteomes" id="UP001230649">
    <property type="component" value="Unassembled WGS sequence"/>
</dbReference>
<organism evidence="1 2">
    <name type="scientific">Naganishia adeliensis</name>
    <dbReference type="NCBI Taxonomy" id="92952"/>
    <lineage>
        <taxon>Eukaryota</taxon>
        <taxon>Fungi</taxon>
        <taxon>Dikarya</taxon>
        <taxon>Basidiomycota</taxon>
        <taxon>Agaricomycotina</taxon>
        <taxon>Tremellomycetes</taxon>
        <taxon>Filobasidiales</taxon>
        <taxon>Filobasidiaceae</taxon>
        <taxon>Naganishia</taxon>
    </lineage>
</organism>